<evidence type="ECO:0000259" key="6">
    <source>
        <dbReference type="Pfam" id="PF23186"/>
    </source>
</evidence>
<keyword evidence="3 7" id="KW-0808">Transferase</keyword>
<proteinExistence type="inferred from homology"/>
<dbReference type="EC" id="2.1.1.172" evidence="7"/>
<dbReference type="InterPro" id="IPR002052">
    <property type="entry name" value="DNA_methylase_N6_adenine_CS"/>
</dbReference>
<dbReference type="InterPro" id="IPR029063">
    <property type="entry name" value="SAM-dependent_MTases_sf"/>
</dbReference>
<feature type="domain" description="DUF7059" evidence="6">
    <location>
        <begin position="19"/>
        <end position="99"/>
    </location>
</feature>
<evidence type="ECO:0000313" key="8">
    <source>
        <dbReference type="Proteomes" id="UP000277858"/>
    </source>
</evidence>
<comment type="similarity">
    <text evidence="1">Belongs to the eukaryotic/archaeal PrmC-related family.</text>
</comment>
<dbReference type="InterPro" id="IPR052190">
    <property type="entry name" value="Euk-Arch_PrmC-MTase"/>
</dbReference>
<evidence type="ECO:0000256" key="1">
    <source>
        <dbReference type="ARBA" id="ARBA00006149"/>
    </source>
</evidence>
<dbReference type="OrthoDB" id="129465at2"/>
<reference evidence="7 8" key="1">
    <citation type="submission" date="2018-12" db="EMBL/GenBank/DDBJ databases">
        <authorList>
            <consortium name="Pathogen Informatics"/>
        </authorList>
    </citation>
    <scope>NUCLEOTIDE SEQUENCE [LARGE SCALE GENOMIC DNA]</scope>
    <source>
        <strain evidence="7 8">NCTC13652</strain>
    </source>
</reference>
<dbReference type="CDD" id="cd02440">
    <property type="entry name" value="AdoMet_MTases"/>
    <property type="match status" value="1"/>
</dbReference>
<sequence length="499" mass="53488">MTLLDTDAVNRLRDSLERIDYRTDAILEAIGEVGQRGLGRNTTVAAQTSLGSRDDPLAATVRLWLLRCPVPVTQLSALPLDDLVTAGIVAVEDDWARAAIDIRPYDSPDDGAAGWVVSDLAPGLDKVVTVTRPDYVLGVSPASTSLAQMTSRRPVGSALDLGCGCGVQSLHLARHADRVVATDINPRALAMAELSLALSGAETTDGSAVALREGPLYDPVDQRFDLIVSNPPYVMSPPRSDAERLVYREAGFAGDGLVEAVLRGAPGRLNPGGTAQILANWAQIGDQPWQDRLTDWVAGAGCDLWAVEREHLDVHEYIETWLTDAGLDGSAQWRPRYQEWLDYFGELGISGVSMGWLTLTAAGRDTPDLSFEEWPWAIQQPVGVAVGARREGVDDSLLDDEDLLAGHWQVREDVVAESTGRPGAADPEHIVYRQRSGLRRAMEVDTLLGGVLGACDGEMALGTIISAVARILAVDPSAAAAQTLGPVRTALREGILERS</sequence>
<keyword evidence="4" id="KW-0949">S-adenosyl-L-methionine</keyword>
<dbReference type="RefSeq" id="WP_051238063.1">
    <property type="nucleotide sequence ID" value="NZ_JAKDOP010000019.1"/>
</dbReference>
<dbReference type="Gene3D" id="3.40.50.150">
    <property type="entry name" value="Vaccinia Virus protein VP39"/>
    <property type="match status" value="1"/>
</dbReference>
<dbReference type="PANTHER" id="PTHR45875:SF1">
    <property type="entry name" value="METHYLTRANSFERASE N6AMT1"/>
    <property type="match status" value="1"/>
</dbReference>
<dbReference type="GO" id="GO:0035657">
    <property type="term" value="C:eRF1 methyltransferase complex"/>
    <property type="evidence" value="ECO:0007669"/>
    <property type="project" value="TreeGrafter"/>
</dbReference>
<dbReference type="EMBL" id="LR134473">
    <property type="protein sequence ID" value="VEI03720.1"/>
    <property type="molecule type" value="Genomic_DNA"/>
</dbReference>
<dbReference type="PANTHER" id="PTHR45875">
    <property type="entry name" value="METHYLTRANSFERASE N6AMT1"/>
    <property type="match status" value="1"/>
</dbReference>
<evidence type="ECO:0000313" key="7">
    <source>
        <dbReference type="EMBL" id="VEI03720.1"/>
    </source>
</evidence>
<dbReference type="Pfam" id="PF23186">
    <property type="entry name" value="DUF7059"/>
    <property type="match status" value="1"/>
</dbReference>
<dbReference type="InterPro" id="IPR007848">
    <property type="entry name" value="Small_mtfrase_dom"/>
</dbReference>
<feature type="domain" description="Methyltransferase small" evidence="5">
    <location>
        <begin position="142"/>
        <end position="236"/>
    </location>
</feature>
<dbReference type="InterPro" id="IPR055487">
    <property type="entry name" value="DUF7059"/>
</dbReference>
<dbReference type="GO" id="GO:0003676">
    <property type="term" value="F:nucleic acid binding"/>
    <property type="evidence" value="ECO:0007669"/>
    <property type="project" value="InterPro"/>
</dbReference>
<dbReference type="GO" id="GO:0052914">
    <property type="term" value="F:16S rRNA (guanine(1207)-N(2))-methyltransferase activity"/>
    <property type="evidence" value="ECO:0007669"/>
    <property type="project" value="UniProtKB-EC"/>
</dbReference>
<evidence type="ECO:0000256" key="4">
    <source>
        <dbReference type="ARBA" id="ARBA00022691"/>
    </source>
</evidence>
<dbReference type="AlphaFoldDB" id="A0A448P0Q1"/>
<accession>A0A448P0Q1</accession>
<gene>
    <name evidence="7" type="primary">rsmC_1</name>
    <name evidence="7" type="ORF">NCTC13652_01932</name>
</gene>
<name>A0A448P0Q1_9ACTN</name>
<organism evidence="7 8">
    <name type="scientific">Acidipropionibacterium jensenii</name>
    <dbReference type="NCBI Taxonomy" id="1749"/>
    <lineage>
        <taxon>Bacteria</taxon>
        <taxon>Bacillati</taxon>
        <taxon>Actinomycetota</taxon>
        <taxon>Actinomycetes</taxon>
        <taxon>Propionibacteriales</taxon>
        <taxon>Propionibacteriaceae</taxon>
        <taxon>Acidipropionibacterium</taxon>
    </lineage>
</organism>
<dbReference type="Proteomes" id="UP000277858">
    <property type="component" value="Chromosome"/>
</dbReference>
<keyword evidence="2 7" id="KW-0489">Methyltransferase</keyword>
<dbReference type="PROSITE" id="PS00092">
    <property type="entry name" value="N6_MTASE"/>
    <property type="match status" value="1"/>
</dbReference>
<dbReference type="GO" id="GO:0008276">
    <property type="term" value="F:protein methyltransferase activity"/>
    <property type="evidence" value="ECO:0007669"/>
    <property type="project" value="TreeGrafter"/>
</dbReference>
<dbReference type="STRING" id="1122997.GCA_000425285_00375"/>
<protein>
    <submittedName>
        <fullName evidence="7">Ribosomal RNA small subunit methyltransferase C</fullName>
        <ecNumber evidence="7">2.1.1.172</ecNumber>
    </submittedName>
</protein>
<evidence type="ECO:0000256" key="3">
    <source>
        <dbReference type="ARBA" id="ARBA00022679"/>
    </source>
</evidence>
<keyword evidence="8" id="KW-1185">Reference proteome</keyword>
<evidence type="ECO:0000259" key="5">
    <source>
        <dbReference type="Pfam" id="PF05175"/>
    </source>
</evidence>
<dbReference type="SUPFAM" id="SSF53335">
    <property type="entry name" value="S-adenosyl-L-methionine-dependent methyltransferases"/>
    <property type="match status" value="1"/>
</dbReference>
<evidence type="ECO:0000256" key="2">
    <source>
        <dbReference type="ARBA" id="ARBA00022603"/>
    </source>
</evidence>
<dbReference type="Pfam" id="PF05175">
    <property type="entry name" value="MTS"/>
    <property type="match status" value="1"/>
</dbReference>